<dbReference type="Proteomes" id="UP000002368">
    <property type="component" value="Chromosome"/>
</dbReference>
<dbReference type="EMBL" id="CP002017">
    <property type="protein sequence ID" value="ADG05994.1"/>
    <property type="molecule type" value="Genomic_DNA"/>
</dbReference>
<accession>D5WXT5</accession>
<evidence type="ECO:0000313" key="2">
    <source>
        <dbReference type="EMBL" id="ADG05994.1"/>
    </source>
</evidence>
<dbReference type="STRING" id="562970.Btus_1267"/>
<reference evidence="2 3" key="1">
    <citation type="journal article" date="2011" name="Stand. Genomic Sci.">
        <title>Complete genome sequence of the thermophilic, hydrogen-oxidizing Bacillus tusciae type strain (T2) and reclassification in the new genus, Kyrpidia gen. nov. as Kyrpidia tusciae comb. nov. and emendation of the family Alicyclobacillaceae da Costa and Rainey, 2010.</title>
        <authorList>
            <person name="Klenk H.P."/>
            <person name="Lapidus A."/>
            <person name="Chertkov O."/>
            <person name="Copeland A."/>
            <person name="Del Rio T.G."/>
            <person name="Nolan M."/>
            <person name="Lucas S."/>
            <person name="Chen F."/>
            <person name="Tice H."/>
            <person name="Cheng J.F."/>
            <person name="Han C."/>
            <person name="Bruce D."/>
            <person name="Goodwin L."/>
            <person name="Pitluck S."/>
            <person name="Pati A."/>
            <person name="Ivanova N."/>
            <person name="Mavromatis K."/>
            <person name="Daum C."/>
            <person name="Chen A."/>
            <person name="Palaniappan K."/>
            <person name="Chang Y.J."/>
            <person name="Land M."/>
            <person name="Hauser L."/>
            <person name="Jeffries C.D."/>
            <person name="Detter J.C."/>
            <person name="Rohde M."/>
            <person name="Abt B."/>
            <person name="Pukall R."/>
            <person name="Goker M."/>
            <person name="Bristow J."/>
            <person name="Markowitz V."/>
            <person name="Hugenholtz P."/>
            <person name="Eisen J.A."/>
        </authorList>
    </citation>
    <scope>NUCLEOTIDE SEQUENCE [LARGE SCALE GENOMIC DNA]</scope>
    <source>
        <strain evidence="2 3">DSM 2912</strain>
    </source>
</reference>
<dbReference type="KEGG" id="bts:Btus_1267"/>
<dbReference type="InterPro" id="IPR023606">
    <property type="entry name" value="CoA-Trfase_III_dom_1_sf"/>
</dbReference>
<dbReference type="Gene3D" id="3.40.50.10540">
    <property type="entry name" value="Crotonobetainyl-coa:carnitine coa-transferase, domain 1"/>
    <property type="match status" value="1"/>
</dbReference>
<dbReference type="eggNOG" id="COG1804">
    <property type="taxonomic scope" value="Bacteria"/>
</dbReference>
<dbReference type="Gene3D" id="3.30.1540.10">
    <property type="entry name" value="formyl-coa transferase, domain 3"/>
    <property type="match status" value="1"/>
</dbReference>
<dbReference type="InterPro" id="IPR050483">
    <property type="entry name" value="CoA-transferase_III_domain"/>
</dbReference>
<proteinExistence type="predicted"/>
<evidence type="ECO:0000256" key="1">
    <source>
        <dbReference type="ARBA" id="ARBA00022679"/>
    </source>
</evidence>
<dbReference type="Pfam" id="PF02515">
    <property type="entry name" value="CoA_transf_3"/>
    <property type="match status" value="1"/>
</dbReference>
<gene>
    <name evidence="2" type="ordered locus">Btus_1267</name>
</gene>
<dbReference type="PANTHER" id="PTHR48207:SF3">
    <property type="entry name" value="SUCCINATE--HYDROXYMETHYLGLUTARATE COA-TRANSFERASE"/>
    <property type="match status" value="1"/>
</dbReference>
<dbReference type="AlphaFoldDB" id="D5WXT5"/>
<dbReference type="RefSeq" id="WP_013075284.1">
    <property type="nucleotide sequence ID" value="NC_014098.1"/>
</dbReference>
<keyword evidence="3" id="KW-1185">Reference proteome</keyword>
<dbReference type="SUPFAM" id="SSF89796">
    <property type="entry name" value="CoA-transferase family III (CaiB/BaiF)"/>
    <property type="match status" value="1"/>
</dbReference>
<dbReference type="InterPro" id="IPR044855">
    <property type="entry name" value="CoA-Trfase_III_dom3_sf"/>
</dbReference>
<dbReference type="PANTHER" id="PTHR48207">
    <property type="entry name" value="SUCCINATE--HYDROXYMETHYLGLUTARATE COA-TRANSFERASE"/>
    <property type="match status" value="1"/>
</dbReference>
<name>D5WXT5_KYRT2</name>
<keyword evidence="1" id="KW-0808">Transferase</keyword>
<organism evidence="2 3">
    <name type="scientific">Kyrpidia tusciae (strain DSM 2912 / NBRC 15312 / T2)</name>
    <name type="common">Bacillus tusciae</name>
    <dbReference type="NCBI Taxonomy" id="562970"/>
    <lineage>
        <taxon>Bacteria</taxon>
        <taxon>Bacillati</taxon>
        <taxon>Bacillota</taxon>
        <taxon>Bacilli</taxon>
        <taxon>Bacillales</taxon>
        <taxon>Alicyclobacillaceae</taxon>
        <taxon>Kyrpidia</taxon>
    </lineage>
</organism>
<dbReference type="HOGENOM" id="CLU_033975_0_0_9"/>
<evidence type="ECO:0000313" key="3">
    <source>
        <dbReference type="Proteomes" id="UP000002368"/>
    </source>
</evidence>
<dbReference type="InterPro" id="IPR003673">
    <property type="entry name" value="CoA-Trfase_fam_III"/>
</dbReference>
<protein>
    <submittedName>
        <fullName evidence="2">L-carnitine dehydratase/bile acid-inducible protein F</fullName>
    </submittedName>
</protein>
<sequence length="403" mass="44536">MTTDKGNGAKGPLTGLRILDFTTNISGPSATAILADLGADVIKIERVSKGDDARHMSPQWNGESAYFLAINRNKRSMALDFTKPEGREIILKLVARSDVVVENFRKGVLEKYGLDSVTLVRQYPSLVYCSLTAYGEAGKDQWKPGYDAVLQARTGIMSITGSREEEPSRAGVSILDAGSAMWAAVGILSALFHRERTGRGQIVGTSLFETGIYWMNYHLTSYQATNRDPVPQGARHMAFAPYGTFQTADDLILIGISNDVLFEKLTEAMGCAELASDPRFAHNPDRVANREELEQILSARFRQYPSAVWIERLEAAGIPCSPVQKVSRVYRDPQTEALDMLQKVQHPHIPELRIPRLPVRLTETPAEIRSPAPLLGQHTRVILEEIGESHRLQELVDKGVVGV</sequence>
<dbReference type="GO" id="GO:0008410">
    <property type="term" value="F:CoA-transferase activity"/>
    <property type="evidence" value="ECO:0007669"/>
    <property type="project" value="TreeGrafter"/>
</dbReference>